<evidence type="ECO:0000313" key="2">
    <source>
        <dbReference type="Proteomes" id="UP000824469"/>
    </source>
</evidence>
<comment type="caution">
    <text evidence="1">The sequence shown here is derived from an EMBL/GenBank/DDBJ whole genome shotgun (WGS) entry which is preliminary data.</text>
</comment>
<keyword evidence="2" id="KW-1185">Reference proteome</keyword>
<proteinExistence type="predicted"/>
<sequence>MWNIGAMLGGYLCLRHQGHVGKSDFPFHDSINMKELERIWWKGNTLTLMCGTHAYHPFRVKGLLHNQGVTMLVENGTIILCITRKIVQLSILLGVHEVCDDFFVIELANDEIVLGVQWLQTLGEFTLKYHDKELKFCDQVGEIRIHGMRKEVNAEANLWESHCGLLSCITTDWKNIITAGYVKNQLANDIMEGVCKKEHRTTVLGQQVRHLQSENSPQRGLLTLGKNGYYYKVNSEEHIGVKNTTFSHRYRVGLSQVQADYGKKILDDLMKNKVKASTDFYDSCILCIRKLMRRHMKFIVPSSTIVKDELLQKGHISKVQQLGEFHFGPLFHISAHWENSDGRIVTITGAARCLIWEVGKLCEFFIFNDIQVDSIIEVSEWLFLGIVGAYSVNVGVFPTPMSWVVWKFLEIGHDYSCCTFFHSLFTTFPTTLLLMRRQKKEPPIIRLKKFHTTTNIGIFVADLRGFPATYILIFERKMQGYNCFWDNITEVLGIHHLNGNYEMVASQGRDLAIISAKHEWMKKGTHFSFNEFASCAGTSKKEPHRFIWDPGACILLEGKQIWEGRIVMSPFLN</sequence>
<dbReference type="EMBL" id="JAHRHJ020000366">
    <property type="protein sequence ID" value="KAH9294126.1"/>
    <property type="molecule type" value="Genomic_DNA"/>
</dbReference>
<evidence type="ECO:0000313" key="1">
    <source>
        <dbReference type="EMBL" id="KAH9294126.1"/>
    </source>
</evidence>
<dbReference type="AlphaFoldDB" id="A0AA38C365"/>
<name>A0AA38C365_TAXCH</name>
<accession>A0AA38C365</accession>
<dbReference type="Proteomes" id="UP000824469">
    <property type="component" value="Unassembled WGS sequence"/>
</dbReference>
<protein>
    <submittedName>
        <fullName evidence="1">Uncharacterized protein</fullName>
    </submittedName>
</protein>
<gene>
    <name evidence="1" type="ORF">KI387_040668</name>
</gene>
<reference evidence="1 2" key="1">
    <citation type="journal article" date="2021" name="Nat. Plants">
        <title>The Taxus genome provides insights into paclitaxel biosynthesis.</title>
        <authorList>
            <person name="Xiong X."/>
            <person name="Gou J."/>
            <person name="Liao Q."/>
            <person name="Li Y."/>
            <person name="Zhou Q."/>
            <person name="Bi G."/>
            <person name="Li C."/>
            <person name="Du R."/>
            <person name="Wang X."/>
            <person name="Sun T."/>
            <person name="Guo L."/>
            <person name="Liang H."/>
            <person name="Lu P."/>
            <person name="Wu Y."/>
            <person name="Zhang Z."/>
            <person name="Ro D.K."/>
            <person name="Shang Y."/>
            <person name="Huang S."/>
            <person name="Yan J."/>
        </authorList>
    </citation>
    <scope>NUCLEOTIDE SEQUENCE [LARGE SCALE GENOMIC DNA]</scope>
    <source>
        <strain evidence="1">Ta-2019</strain>
    </source>
</reference>
<organism evidence="1 2">
    <name type="scientific">Taxus chinensis</name>
    <name type="common">Chinese yew</name>
    <name type="synonym">Taxus wallichiana var. chinensis</name>
    <dbReference type="NCBI Taxonomy" id="29808"/>
    <lineage>
        <taxon>Eukaryota</taxon>
        <taxon>Viridiplantae</taxon>
        <taxon>Streptophyta</taxon>
        <taxon>Embryophyta</taxon>
        <taxon>Tracheophyta</taxon>
        <taxon>Spermatophyta</taxon>
        <taxon>Pinopsida</taxon>
        <taxon>Pinidae</taxon>
        <taxon>Conifers II</taxon>
        <taxon>Cupressales</taxon>
        <taxon>Taxaceae</taxon>
        <taxon>Taxus</taxon>
    </lineage>
</organism>